<feature type="binding site" evidence="6 7">
    <location>
        <position position="140"/>
    </location>
    <ligand>
        <name>FAD</name>
        <dbReference type="ChEBI" id="CHEBI:57692"/>
    </ligand>
</feature>
<feature type="binding site" evidence="6 7">
    <location>
        <position position="336"/>
    </location>
    <ligand>
        <name>FAD</name>
        <dbReference type="ChEBI" id="CHEBI:57692"/>
    </ligand>
</feature>
<dbReference type="PDB" id="8T3P">
    <property type="method" value="X-ray"/>
    <property type="resolution" value="1.90 A"/>
    <property type="chains" value="A/B=1-496"/>
</dbReference>
<keyword evidence="1 6" id="KW-0285">Flavoprotein</keyword>
<feature type="binding site" evidence="8">
    <location>
        <position position="16"/>
    </location>
    <ligand>
        <name>FAD</name>
        <dbReference type="ChEBI" id="CHEBI:57692"/>
    </ligand>
</feature>
<name>Q846W9_STRVG</name>
<evidence type="ECO:0000313" key="4">
    <source>
        <dbReference type="EMBL" id="AAO65803.1"/>
    </source>
</evidence>
<feature type="binding site" evidence="6 7">
    <location>
        <position position="36"/>
    </location>
    <ligand>
        <name>FAD</name>
        <dbReference type="ChEBI" id="CHEBI:57692"/>
    </ligand>
</feature>
<evidence type="ECO:0000259" key="3">
    <source>
        <dbReference type="Pfam" id="PF00890"/>
    </source>
</evidence>
<reference evidence="4" key="1">
    <citation type="thesis" date="1999" institute="University of Cambridge">
        <title>The gene cluster for monensin biosynthesis.</title>
        <authorList>
            <person name="Oliynyk M."/>
        </authorList>
    </citation>
    <scope>NUCLEOTIDE SEQUENCE</scope>
    <source>
        <strain evidence="4">ATCC15413</strain>
    </source>
</reference>
<dbReference type="GO" id="GO:0016491">
    <property type="term" value="F:oxidoreductase activity"/>
    <property type="evidence" value="ECO:0007669"/>
    <property type="project" value="UniProtKB-KW"/>
</dbReference>
<dbReference type="SMR" id="Q846W9"/>
<reference evidence="7 8" key="5">
    <citation type="journal article" date="2025" name="Int. J. Biol. Macromol.">
        <title>Mechanistic and molecular insights into iterative triepoxidation catalyzed by monooxygenase MonCI using a natural substrate analog.</title>
        <authorList>
            <person name="Deng Y."/>
            <person name="Guan Y."/>
            <person name="Xiao H."/>
            <person name="Kang Y."/>
            <person name="Dang D."/>
            <person name="Jiang G."/>
            <person name="Wang Q."/>
            <person name="Yang Y."/>
            <person name="Cheng L."/>
            <person name="Zang Y."/>
            <person name="Zhang S."/>
            <person name="He W."/>
            <person name="Hotta K."/>
            <person name="Liu J.Q."/>
            <person name="Yang Z."/>
            <person name="Chen X."/>
        </authorList>
    </citation>
    <scope>X-RAY CRYSTALLOGRAPHY (2.00 ANGSTROMS) IN COMPLEX WITH FAD</scope>
</reference>
<sequence length="496" mass="53157">MTTTRPAHAVVLGASMAGTLAAHVLARHVDAVTVVERDALPEEPQHRKGVPQARHAHLLWSNGARLIEEMLPGTTDRLLAAGARRLGFPEDLVTLTGQGWQHRFPATQFALVASRPLLDLTVRQQALGADNITVRQRTEAVELTGSGGGSGGRVTGVVVRDLDSGRQEQLEADLVIDATGRGSRLKQWLAALGVPALEEDVVDAGVAYATRLFKAPPGATTHFPAVNIAADDRVREPGRFGVVYPIEGGRWLATLSCTRGAQLPTHEDEFIPFAENLNHPILADLLRDAEPLTPVFGSRSGANRRLYPERLEQWPDGLLVIGDSLTAFNPIYGHGMSSAARCATTIDREFERSVQEGTGSARAGTRALQKAIGAAVDDPWILAATKDIDYVNCRVSATDPRLIGVDTEQRLRFAEAITAASIRSPKASEIVTDVMSLNAPQAELGSNRFLMAMRADERLPELTAPPFLPEELAVVGLDAATISPTPTPTPTAAVRS</sequence>
<dbReference type="InterPro" id="IPR003953">
    <property type="entry name" value="FAD-dep_OxRdtase_2_FAD-bd"/>
</dbReference>
<keyword evidence="6 7" id="KW-0547">Nucleotide-binding</keyword>
<dbReference type="GO" id="GO:0000166">
    <property type="term" value="F:nucleotide binding"/>
    <property type="evidence" value="ECO:0007669"/>
    <property type="project" value="UniProtKB-KW"/>
</dbReference>
<evidence type="ECO:0000256" key="2">
    <source>
        <dbReference type="ARBA" id="ARBA00023002"/>
    </source>
</evidence>
<feature type="binding site" evidence="6 7">
    <location>
        <position position="115"/>
    </location>
    <ligand>
        <name>FAD</name>
        <dbReference type="ChEBI" id="CHEBI:57692"/>
    </ligand>
</feature>
<keyword evidence="6 7" id="KW-0274">FAD</keyword>
<reference evidence="6" key="4">
    <citation type="journal article" date="2023" name="Nat. Commun.">
        <title>Triepoxide formation by a flavin-dependent monooxygenase in monensin biosynthesis.</title>
        <authorList>
            <person name="Wang Q."/>
            <person name="Liu N."/>
            <person name="Deng Y."/>
            <person name="Guan Y."/>
            <person name="Xiao H."/>
            <person name="Nitka T.A."/>
            <person name="Yang H."/>
            <person name="Yadav A."/>
            <person name="Vukovic L."/>
            <person name="Mathews I.I."/>
            <person name="Chen X."/>
            <person name="Kim C.Y."/>
        </authorList>
    </citation>
    <scope>X-RAY CRYSTALLOGRAPHY (1.90 ANGSTROMS) IN COMPLEX WITH FAD</scope>
</reference>
<reference evidence="4" key="2">
    <citation type="journal article" date="2003" name="Mol. Microbiol.">
        <title>Analysis of the biosynthetic gene cluster for the polyether antibiotic monensin in Streptomyces cinnamonensis and evidence for the role of monB and monC genes in oxidative cyclization.</title>
        <authorList>
            <person name="Oliynyk M."/>
            <person name="Stark C.B."/>
            <person name="Bhatt A."/>
            <person name="Jones M.A."/>
            <person name="Hughes-Thomas Z.A."/>
            <person name="Wilkinson C."/>
            <person name="Oliynyk Z."/>
            <person name="Demydchuk Y."/>
            <person name="Staunton J."/>
            <person name="Leadlay P.F."/>
        </authorList>
    </citation>
    <scope>NUCLEOTIDE SEQUENCE</scope>
    <source>
        <strain evidence="4">ATCC15413</strain>
    </source>
</reference>
<dbReference type="EMBL" id="KX263301">
    <property type="protein sequence ID" value="ANZ52466.1"/>
    <property type="molecule type" value="Genomic_DNA"/>
</dbReference>
<dbReference type="EMBL" id="AF440781">
    <property type="protein sequence ID" value="AAO65803.1"/>
    <property type="molecule type" value="Genomic_DNA"/>
</dbReference>
<evidence type="ECO:0000256" key="1">
    <source>
        <dbReference type="ARBA" id="ARBA00022630"/>
    </source>
</evidence>
<keyword evidence="2" id="KW-0560">Oxidoreductase</keyword>
<feature type="binding site" evidence="6 7">
    <location>
        <position position="47"/>
    </location>
    <ligand>
        <name>FAD</name>
        <dbReference type="ChEBI" id="CHEBI:57692"/>
    </ligand>
</feature>
<reference evidence="5" key="3">
    <citation type="journal article" date="2016" name="J. Ind. Microbiol. Biotechnol.">
        <title>DasR positively controls monensin production at two-level regulation in Streptomyces cinnamonensis.</title>
        <authorList>
            <person name="Zhang Y."/>
            <person name="Lin C.Y."/>
            <person name="Li X.M."/>
            <person name="Tang Z.K."/>
            <person name="Qiao J."/>
            <person name="Zhao G.R."/>
        </authorList>
    </citation>
    <scope>NUCLEOTIDE SEQUENCE</scope>
    <source>
        <strain evidence="5">ST021</strain>
    </source>
</reference>
<feature type="binding site" evidence="6 7">
    <location>
        <position position="17"/>
    </location>
    <ligand>
        <name>FAD</name>
        <dbReference type="ChEBI" id="CHEBI:57692"/>
    </ligand>
</feature>
<feature type="domain" description="FAD-dependent oxidoreductase 2 FAD-binding" evidence="3">
    <location>
        <begin position="121"/>
        <end position="202"/>
    </location>
</feature>
<keyword evidence="6 7" id="KW-0002">3D-structure</keyword>
<dbReference type="PANTHER" id="PTHR43422:SF3">
    <property type="entry name" value="THIAMINE THIAZOLE SYNTHASE"/>
    <property type="match status" value="1"/>
</dbReference>
<protein>
    <submittedName>
        <fullName evidence="5">MonCI</fullName>
    </submittedName>
    <submittedName>
        <fullName evidence="4">Monensin epoxidase</fullName>
    </submittedName>
</protein>
<feature type="binding site" evidence="8">
    <location>
        <position position="37"/>
    </location>
    <ligand>
        <name>FAD</name>
        <dbReference type="ChEBI" id="CHEBI:57692"/>
    </ligand>
</feature>
<dbReference type="AlphaFoldDB" id="Q846W9"/>
<dbReference type="PDB" id="9UDB">
    <property type="method" value="X-ray"/>
    <property type="resolution" value="2.00 A"/>
    <property type="chains" value="A/B=1-496"/>
</dbReference>
<dbReference type="PDB" id="9UDE">
    <property type="method" value="X-ray"/>
    <property type="resolution" value="2.65 A"/>
    <property type="chains" value="A/B=1-496"/>
</dbReference>
<dbReference type="Gene3D" id="3.50.50.60">
    <property type="entry name" value="FAD/NAD(P)-binding domain"/>
    <property type="match status" value="1"/>
</dbReference>
<dbReference type="PDB" id="9UDD">
    <property type="method" value="X-ray"/>
    <property type="resolution" value="2.10 A"/>
    <property type="chains" value="A/B=1-496"/>
</dbReference>
<evidence type="ECO:0000313" key="5">
    <source>
        <dbReference type="EMBL" id="ANZ52466.1"/>
    </source>
</evidence>
<proteinExistence type="evidence at protein level"/>
<feature type="binding site" evidence="6 7">
    <location>
        <position position="323"/>
    </location>
    <ligand>
        <name>FAD</name>
        <dbReference type="ChEBI" id="CHEBI:57692"/>
    </ligand>
</feature>
<evidence type="ECO:0007829" key="8">
    <source>
        <dbReference type="PDB" id="9UDD"/>
    </source>
</evidence>
<dbReference type="InterPro" id="IPR036188">
    <property type="entry name" value="FAD/NAD-bd_sf"/>
</dbReference>
<evidence type="ECO:0007829" key="6">
    <source>
        <dbReference type="PDB" id="8T3P"/>
    </source>
</evidence>
<dbReference type="Pfam" id="PF00890">
    <property type="entry name" value="FAD_binding_2"/>
    <property type="match status" value="1"/>
</dbReference>
<feature type="binding site" evidence="7 8">
    <location>
        <position position="57"/>
    </location>
    <ligand>
        <name>FAD</name>
        <dbReference type="ChEBI" id="CHEBI:57692"/>
    </ligand>
</feature>
<feature type="binding site" evidence="6 7">
    <location>
        <position position="52"/>
    </location>
    <ligand>
        <name>FAD</name>
        <dbReference type="ChEBI" id="CHEBI:57692"/>
    </ligand>
</feature>
<gene>
    <name evidence="4" type="primary">monC1</name>
    <name evidence="5" type="synonym">monCI</name>
</gene>
<dbReference type="PANTHER" id="PTHR43422">
    <property type="entry name" value="THIAMINE THIAZOLE SYNTHASE"/>
    <property type="match status" value="1"/>
</dbReference>
<dbReference type="SUPFAM" id="SSF51905">
    <property type="entry name" value="FAD/NAD(P)-binding domain"/>
    <property type="match status" value="1"/>
</dbReference>
<feature type="binding site" evidence="6 7">
    <location>
        <position position="139"/>
    </location>
    <ligand>
        <name>FAD</name>
        <dbReference type="ChEBI" id="CHEBI:57692"/>
    </ligand>
</feature>
<organism evidence="4">
    <name type="scientific">Streptomyces virginiae</name>
    <name type="common">Streptomyces cinnamonensis</name>
    <dbReference type="NCBI Taxonomy" id="1961"/>
    <lineage>
        <taxon>Bacteria</taxon>
        <taxon>Bacillati</taxon>
        <taxon>Actinomycetota</taxon>
        <taxon>Actinomycetes</taxon>
        <taxon>Kitasatosporales</taxon>
        <taxon>Streptomycetaceae</taxon>
        <taxon>Streptomyces</taxon>
    </lineage>
</organism>
<accession>Q846W9</accession>
<feature type="binding site" evidence="6 7">
    <location>
        <position position="15"/>
    </location>
    <ligand>
        <name>FAD</name>
        <dbReference type="ChEBI" id="CHEBI:57692"/>
    </ligand>
</feature>
<evidence type="ECO:0007829" key="7">
    <source>
        <dbReference type="PDB" id="9UDB"/>
    </source>
</evidence>
<feature type="binding site" evidence="6 7">
    <location>
        <position position="58"/>
    </location>
    <ligand>
        <name>FAD</name>
        <dbReference type="ChEBI" id="CHEBI:57692"/>
    </ligand>
</feature>